<name>A0A7V2F2U7_UNCEI</name>
<feature type="transmembrane region" description="Helical" evidence="1">
    <location>
        <begin position="349"/>
        <end position="366"/>
    </location>
</feature>
<reference evidence="2" key="1">
    <citation type="journal article" date="2020" name="mSystems">
        <title>Genome- and Community-Level Interaction Insights into Carbon Utilization and Element Cycling Functions of Hydrothermarchaeota in Hydrothermal Sediment.</title>
        <authorList>
            <person name="Zhou Z."/>
            <person name="Liu Y."/>
            <person name="Xu W."/>
            <person name="Pan J."/>
            <person name="Luo Z.H."/>
            <person name="Li M."/>
        </authorList>
    </citation>
    <scope>NUCLEOTIDE SEQUENCE [LARGE SCALE GENOMIC DNA]</scope>
    <source>
        <strain evidence="2">SpSt-1233</strain>
    </source>
</reference>
<dbReference type="GO" id="GO:0015558">
    <property type="term" value="F:secondary active p-aminobenzoyl-glutamate transmembrane transporter activity"/>
    <property type="evidence" value="ECO:0007669"/>
    <property type="project" value="InterPro"/>
</dbReference>
<keyword evidence="1" id="KW-0812">Transmembrane</keyword>
<dbReference type="PANTHER" id="PTHR30282">
    <property type="entry name" value="P-AMINOBENZOYL GLUTAMATE TRANSPORTER"/>
    <property type="match status" value="1"/>
</dbReference>
<dbReference type="Proteomes" id="UP000886069">
    <property type="component" value="Unassembled WGS sequence"/>
</dbReference>
<evidence type="ECO:0000256" key="1">
    <source>
        <dbReference type="SAM" id="Phobius"/>
    </source>
</evidence>
<feature type="transmembrane region" description="Helical" evidence="1">
    <location>
        <begin position="306"/>
        <end position="328"/>
    </location>
</feature>
<keyword evidence="1" id="KW-1133">Transmembrane helix</keyword>
<organism evidence="2">
    <name type="scientific">Eiseniibacteriota bacterium</name>
    <dbReference type="NCBI Taxonomy" id="2212470"/>
    <lineage>
        <taxon>Bacteria</taxon>
        <taxon>Candidatus Eiseniibacteriota</taxon>
    </lineage>
</organism>
<gene>
    <name evidence="2" type="ORF">ENO08_01875</name>
</gene>
<proteinExistence type="predicted"/>
<dbReference type="InterPro" id="IPR004697">
    <property type="entry name" value="AbgT"/>
</dbReference>
<feature type="transmembrane region" description="Helical" evidence="1">
    <location>
        <begin position="221"/>
        <end position="239"/>
    </location>
</feature>
<keyword evidence="1" id="KW-0472">Membrane</keyword>
<feature type="transmembrane region" description="Helical" evidence="1">
    <location>
        <begin position="267"/>
        <end position="286"/>
    </location>
</feature>
<feature type="transmembrane region" description="Helical" evidence="1">
    <location>
        <begin position="415"/>
        <end position="434"/>
    </location>
</feature>
<protein>
    <submittedName>
        <fullName evidence="2">AbgT family transporter</fullName>
    </submittedName>
</protein>
<sequence length="514" mass="54995">MARRDDGRKKDNGERRSFILRLLDRIENIGNRLPHPATLFAIFALLVVVISEIIFRAGATAVHPGTGETISAVSLLNSDGLRFIFSRAEKNFVYFPPLGIVLVAMIGIGVAEGSGLISALLRHLVLAAPRRLVTAAIVAAGVLSHLASSVGYVVLIPLGAMVFVAIKRHPMAGLAAAFCGVSGGFGANFLIGSVDPILAGLTESAANIIDPSMKINPAVNFYFMFASAFLIVIAGTWVTERFVEPRLGPYEGAREELDTVSPNERKGLIWAGVSLAAVIALLLLLTVPEGAVLRDPETGGLLHSPFMDGLITAILVFFLVPGLAYGISVGTIRSDKDVVKHMTSSMKGLSGYIVLVFFAGQFVYYFRESNMGVLLAIKGAQLLETVGLTGVWLLIAFVVVSAFINLFVGSASAKWAIMAPIFVPMFMLLGYHPGITQAAFRIGDSITNIITPMMSYFALIVAFAQKYDERYGIGTIVATMLPYSIAFLLLWTVLLAAWILLGLPTGPGAPLHLQ</sequence>
<feature type="transmembrane region" description="Helical" evidence="1">
    <location>
        <begin position="386"/>
        <end position="408"/>
    </location>
</feature>
<feature type="transmembrane region" description="Helical" evidence="1">
    <location>
        <begin position="446"/>
        <end position="464"/>
    </location>
</feature>
<feature type="transmembrane region" description="Helical" evidence="1">
    <location>
        <begin position="92"/>
        <end position="111"/>
    </location>
</feature>
<feature type="transmembrane region" description="Helical" evidence="1">
    <location>
        <begin position="476"/>
        <end position="501"/>
    </location>
</feature>
<accession>A0A7V2F2U7</accession>
<evidence type="ECO:0000313" key="2">
    <source>
        <dbReference type="EMBL" id="HER43190.1"/>
    </source>
</evidence>
<feature type="transmembrane region" description="Helical" evidence="1">
    <location>
        <begin position="131"/>
        <end position="164"/>
    </location>
</feature>
<dbReference type="PANTHER" id="PTHR30282:SF0">
    <property type="entry name" value="P-AMINOBENZOYL-GLUTAMATE TRANSPORT PROTEIN"/>
    <property type="match status" value="1"/>
</dbReference>
<comment type="caution">
    <text evidence="2">The sequence shown here is derived from an EMBL/GenBank/DDBJ whole genome shotgun (WGS) entry which is preliminary data.</text>
</comment>
<dbReference type="EMBL" id="DSEC01000134">
    <property type="protein sequence ID" value="HER43190.1"/>
    <property type="molecule type" value="Genomic_DNA"/>
</dbReference>
<dbReference type="AlphaFoldDB" id="A0A7V2F2U7"/>
<dbReference type="GO" id="GO:1902604">
    <property type="term" value="P:p-aminobenzoyl-glutamate transmembrane transport"/>
    <property type="evidence" value="ECO:0007669"/>
    <property type="project" value="InterPro"/>
</dbReference>
<feature type="transmembrane region" description="Helical" evidence="1">
    <location>
        <begin position="37"/>
        <end position="55"/>
    </location>
</feature>
<dbReference type="Pfam" id="PF03806">
    <property type="entry name" value="ABG_transport"/>
    <property type="match status" value="1"/>
</dbReference>